<reference evidence="1 2" key="1">
    <citation type="submission" date="2021-06" db="EMBL/GenBank/DDBJ databases">
        <authorList>
            <person name="Kallberg Y."/>
            <person name="Tangrot J."/>
            <person name="Rosling A."/>
        </authorList>
    </citation>
    <scope>NUCLEOTIDE SEQUENCE [LARGE SCALE GENOMIC DNA]</scope>
    <source>
        <strain evidence="1 2">120-4 pot B 10/14</strain>
    </source>
</reference>
<dbReference type="EMBL" id="CAJVQB010009788">
    <property type="protein sequence ID" value="CAG8733592.1"/>
    <property type="molecule type" value="Genomic_DNA"/>
</dbReference>
<protein>
    <submittedName>
        <fullName evidence="1">937_t:CDS:1</fullName>
    </submittedName>
</protein>
<gene>
    <name evidence="1" type="ORF">GMARGA_LOCUS14632</name>
</gene>
<evidence type="ECO:0000313" key="1">
    <source>
        <dbReference type="EMBL" id="CAG8733592.1"/>
    </source>
</evidence>
<accession>A0ABN7V5G6</accession>
<dbReference type="Proteomes" id="UP000789901">
    <property type="component" value="Unassembled WGS sequence"/>
</dbReference>
<proteinExistence type="predicted"/>
<keyword evidence="2" id="KW-1185">Reference proteome</keyword>
<comment type="caution">
    <text evidence="1">The sequence shown here is derived from an EMBL/GenBank/DDBJ whole genome shotgun (WGS) entry which is preliminary data.</text>
</comment>
<evidence type="ECO:0000313" key="2">
    <source>
        <dbReference type="Proteomes" id="UP000789901"/>
    </source>
</evidence>
<name>A0ABN7V5G6_GIGMA</name>
<sequence>MPLLRYKKSIRSLYQDKKTFKILESYNDLGEYEEYEEYEEYKEEYEEYEPKYEKHEEYEEEKSSSVKRSTLKNRVAEFLRSKGVNYAEEQIIYNYIVEMLDHRNILF</sequence>
<organism evidence="1 2">
    <name type="scientific">Gigaspora margarita</name>
    <dbReference type="NCBI Taxonomy" id="4874"/>
    <lineage>
        <taxon>Eukaryota</taxon>
        <taxon>Fungi</taxon>
        <taxon>Fungi incertae sedis</taxon>
        <taxon>Mucoromycota</taxon>
        <taxon>Glomeromycotina</taxon>
        <taxon>Glomeromycetes</taxon>
        <taxon>Diversisporales</taxon>
        <taxon>Gigasporaceae</taxon>
        <taxon>Gigaspora</taxon>
    </lineage>
</organism>